<evidence type="ECO:0000313" key="10">
    <source>
        <dbReference type="EMBL" id="VTP61090.1"/>
    </source>
</evidence>
<organism evidence="8 11">
    <name type="scientific">Serratia rubidaea</name>
    <name type="common">Serratia marinorubra</name>
    <dbReference type="NCBI Taxonomy" id="61652"/>
    <lineage>
        <taxon>Bacteria</taxon>
        <taxon>Pseudomonadati</taxon>
        <taxon>Pseudomonadota</taxon>
        <taxon>Gammaproteobacteria</taxon>
        <taxon>Enterobacterales</taxon>
        <taxon>Yersiniaceae</taxon>
        <taxon>Serratia</taxon>
    </lineage>
</organism>
<evidence type="ECO:0000313" key="7">
    <source>
        <dbReference type="EMBL" id="MBH1928252.1"/>
    </source>
</evidence>
<dbReference type="AlphaFoldDB" id="A0A140EZM7"/>
<dbReference type="Gene3D" id="3.30.1660.10">
    <property type="entry name" value="Flavin-binding protein dodecin"/>
    <property type="match status" value="1"/>
</dbReference>
<feature type="chain" id="PRO_5044548701" evidence="5">
    <location>
        <begin position="23"/>
        <end position="85"/>
    </location>
</feature>
<dbReference type="KEGG" id="srz:AXX16_3781"/>
<dbReference type="EMBL" id="LR590463">
    <property type="protein sequence ID" value="VTP61090.1"/>
    <property type="molecule type" value="Genomic_DNA"/>
</dbReference>
<evidence type="ECO:0000313" key="8">
    <source>
        <dbReference type="EMBL" id="VEA72512.1"/>
    </source>
</evidence>
<evidence type="ECO:0000313" key="11">
    <source>
        <dbReference type="Proteomes" id="UP000271603"/>
    </source>
</evidence>
<dbReference type="Proteomes" id="UP000624159">
    <property type="component" value="Unassembled WGS sequence"/>
</dbReference>
<dbReference type="InterPro" id="IPR036275">
    <property type="entry name" value="YdgH-like_sf"/>
</dbReference>
<dbReference type="EMBL" id="JADULK010000001">
    <property type="protein sequence ID" value="MBH1928252.1"/>
    <property type="molecule type" value="Genomic_DNA"/>
</dbReference>
<evidence type="ECO:0000313" key="14">
    <source>
        <dbReference type="Proteomes" id="UP000624159"/>
    </source>
</evidence>
<reference evidence="11 12" key="1">
    <citation type="submission" date="2018-12" db="EMBL/GenBank/DDBJ databases">
        <authorList>
            <consortium name="Pathogen Informatics"/>
        </authorList>
    </citation>
    <scope>NUCLEOTIDE SEQUENCE [LARGE SCALE GENOMIC DNA]</scope>
    <source>
        <strain evidence="9 12">NCTC10036</strain>
        <strain evidence="10 13">NCTC12971</strain>
        <strain evidence="8 11">NCTC9419</strain>
    </source>
</reference>
<dbReference type="RefSeq" id="WP_054307387.1">
    <property type="nucleotide sequence ID" value="NZ_CAMIPJ010000003.1"/>
</dbReference>
<dbReference type="Proteomes" id="UP000307968">
    <property type="component" value="Chromosome"/>
</dbReference>
<name>A0A140EZM7_SERRU</name>
<evidence type="ECO:0000256" key="3">
    <source>
        <dbReference type="ARBA" id="ARBA00022764"/>
    </source>
</evidence>
<evidence type="ECO:0000259" key="6">
    <source>
        <dbReference type="Pfam" id="PF07338"/>
    </source>
</evidence>
<dbReference type="Proteomes" id="UP000281904">
    <property type="component" value="Chromosome"/>
</dbReference>
<dbReference type="EMBL" id="LR134493">
    <property type="protein sequence ID" value="VEI61181.1"/>
    <property type="molecule type" value="Genomic_DNA"/>
</dbReference>
<protein>
    <submittedName>
        <fullName evidence="7">DUF1471 domain-containing protein</fullName>
    </submittedName>
    <submittedName>
        <fullName evidence="8">Multiple stress resistance protein BhsA</fullName>
    </submittedName>
</protein>
<dbReference type="STRING" id="61652.AXX16_3781"/>
<keyword evidence="14" id="KW-1185">Reference proteome</keyword>
<dbReference type="Proteomes" id="UP000271603">
    <property type="component" value="Chromosome"/>
</dbReference>
<dbReference type="GeneID" id="61764824"/>
<evidence type="ECO:0000256" key="4">
    <source>
        <dbReference type="ARBA" id="ARBA00038138"/>
    </source>
</evidence>
<evidence type="ECO:0000256" key="5">
    <source>
        <dbReference type="SAM" id="SignalP"/>
    </source>
</evidence>
<keyword evidence="3" id="KW-0574">Periplasm</keyword>
<dbReference type="InterPro" id="IPR051096">
    <property type="entry name" value="BhsA/McbA_stress_biofilm_assoc"/>
</dbReference>
<comment type="similarity">
    <text evidence="4">Belongs to the BhsA/McbA family.</text>
</comment>
<dbReference type="PANTHER" id="PTHR34156">
    <property type="entry name" value="OUTER MEMBRANE PROTEIN-RELATED-RELATED"/>
    <property type="match status" value="1"/>
</dbReference>
<dbReference type="SUPFAM" id="SSF159871">
    <property type="entry name" value="YdgH-like"/>
    <property type="match status" value="1"/>
</dbReference>
<dbReference type="GO" id="GO:0042597">
    <property type="term" value="C:periplasmic space"/>
    <property type="evidence" value="ECO:0007669"/>
    <property type="project" value="UniProtKB-SubCell"/>
</dbReference>
<evidence type="ECO:0000256" key="1">
    <source>
        <dbReference type="ARBA" id="ARBA00004418"/>
    </source>
</evidence>
<dbReference type="NCBIfam" id="NF047859">
    <property type="entry name" value="StressCuResBhsA"/>
    <property type="match status" value="1"/>
</dbReference>
<evidence type="ECO:0000256" key="2">
    <source>
        <dbReference type="ARBA" id="ARBA00022729"/>
    </source>
</evidence>
<accession>A0A140EZM7</accession>
<keyword evidence="2 5" id="KW-0732">Signal</keyword>
<dbReference type="PANTHER" id="PTHR34156:SF1">
    <property type="entry name" value="PERIPLASMIC PROTEIN"/>
    <property type="match status" value="1"/>
</dbReference>
<gene>
    <name evidence="8" type="primary">bhsA_2</name>
    <name evidence="9" type="synonym">bhsA_1</name>
    <name evidence="7" type="ORF">I5U13_01055</name>
    <name evidence="9" type="ORF">NCTC10036_00145</name>
    <name evidence="10" type="ORF">NCTC12971_01598</name>
    <name evidence="8" type="ORF">NCTC9419_04126</name>
</gene>
<reference evidence="7 14" key="2">
    <citation type="submission" date="2020-11" db="EMBL/GenBank/DDBJ databases">
        <title>Enhanced detection system for hospital associated transmission using whole genome sequencing surveillance.</title>
        <authorList>
            <person name="Harrison L.H."/>
            <person name="Van Tyne D."/>
            <person name="Marsh J.W."/>
            <person name="Griffith M.P."/>
            <person name="Snyder D.J."/>
            <person name="Cooper V.S."/>
            <person name="Mustapha M."/>
        </authorList>
    </citation>
    <scope>NUCLEOTIDE SEQUENCE [LARGE SCALE GENOMIC DNA]</scope>
    <source>
        <strain evidence="7 14">SER00230</strain>
    </source>
</reference>
<evidence type="ECO:0000313" key="12">
    <source>
        <dbReference type="Proteomes" id="UP000281904"/>
    </source>
</evidence>
<dbReference type="InterPro" id="IPR025543">
    <property type="entry name" value="Dodecin-like"/>
</dbReference>
<feature type="signal peptide" evidence="5">
    <location>
        <begin position="1"/>
        <end position="22"/>
    </location>
</feature>
<comment type="subcellular location">
    <subcellularLocation>
        <location evidence="1">Periplasm</location>
    </subcellularLocation>
</comment>
<sequence length="85" mass="8690">MKSLKMTIAAVALATVSFGSFAAELVDSQPANMQKVGVVNAGGATNLTSLENKLAAEADKAGAKSFQITSTTGNNKMHGTAIIYN</sequence>
<feature type="domain" description="YdgH/BhsA/McbA-like" evidence="6">
    <location>
        <begin position="33"/>
        <end position="85"/>
    </location>
</feature>
<proteinExistence type="inferred from homology"/>
<evidence type="ECO:0000313" key="13">
    <source>
        <dbReference type="Proteomes" id="UP000307968"/>
    </source>
</evidence>
<dbReference type="EMBL" id="LR134155">
    <property type="protein sequence ID" value="VEA72512.1"/>
    <property type="molecule type" value="Genomic_DNA"/>
</dbReference>
<dbReference type="InterPro" id="IPR010854">
    <property type="entry name" value="YdgH/BhsA/McbA-like_dom"/>
</dbReference>
<dbReference type="Pfam" id="PF07338">
    <property type="entry name" value="YdgH_BhsA-like"/>
    <property type="match status" value="1"/>
</dbReference>
<evidence type="ECO:0000313" key="9">
    <source>
        <dbReference type="EMBL" id="VEI61181.1"/>
    </source>
</evidence>